<dbReference type="InterPro" id="IPR000792">
    <property type="entry name" value="Tscrpt_reg_LuxR_C"/>
</dbReference>
<dbReference type="InterPro" id="IPR002182">
    <property type="entry name" value="NB-ARC"/>
</dbReference>
<dbReference type="Gene3D" id="1.25.40.10">
    <property type="entry name" value="Tetratricopeptide repeat domain"/>
    <property type="match status" value="1"/>
</dbReference>
<dbReference type="Pfam" id="PF00196">
    <property type="entry name" value="GerE"/>
    <property type="match status" value="1"/>
</dbReference>
<accession>A0A8J3V2D8</accession>
<dbReference type="InterPro" id="IPR027417">
    <property type="entry name" value="P-loop_NTPase"/>
</dbReference>
<gene>
    <name evidence="2" type="ORF">Pth03_21500</name>
</gene>
<dbReference type="SUPFAM" id="SSF52540">
    <property type="entry name" value="P-loop containing nucleoside triphosphate hydrolases"/>
    <property type="match status" value="1"/>
</dbReference>
<dbReference type="PRINTS" id="PR00038">
    <property type="entry name" value="HTHLUXR"/>
</dbReference>
<dbReference type="CDD" id="cd06170">
    <property type="entry name" value="LuxR_C_like"/>
    <property type="match status" value="1"/>
</dbReference>
<dbReference type="Proteomes" id="UP000605992">
    <property type="component" value="Unassembled WGS sequence"/>
</dbReference>
<dbReference type="AlphaFoldDB" id="A0A8J3V2D8"/>
<dbReference type="PROSITE" id="PS50043">
    <property type="entry name" value="HTH_LUXR_2"/>
    <property type="match status" value="1"/>
</dbReference>
<dbReference type="InterPro" id="IPR036388">
    <property type="entry name" value="WH-like_DNA-bd_sf"/>
</dbReference>
<dbReference type="InterPro" id="IPR011990">
    <property type="entry name" value="TPR-like_helical_dom_sf"/>
</dbReference>
<proteinExistence type="predicted"/>
<protein>
    <submittedName>
        <fullName evidence="2">LuxR family transcriptional regulator</fullName>
    </submittedName>
</protein>
<dbReference type="PANTHER" id="PTHR47691:SF3">
    <property type="entry name" value="HTH-TYPE TRANSCRIPTIONAL REGULATOR RV0890C-RELATED"/>
    <property type="match status" value="1"/>
</dbReference>
<dbReference type="PRINTS" id="PR00364">
    <property type="entry name" value="DISEASERSIST"/>
</dbReference>
<dbReference type="GO" id="GO:0043531">
    <property type="term" value="F:ADP binding"/>
    <property type="evidence" value="ECO:0007669"/>
    <property type="project" value="InterPro"/>
</dbReference>
<evidence type="ECO:0000259" key="1">
    <source>
        <dbReference type="PROSITE" id="PS50043"/>
    </source>
</evidence>
<organism evidence="2 3">
    <name type="scientific">Planotetraspora thailandica</name>
    <dbReference type="NCBI Taxonomy" id="487172"/>
    <lineage>
        <taxon>Bacteria</taxon>
        <taxon>Bacillati</taxon>
        <taxon>Actinomycetota</taxon>
        <taxon>Actinomycetes</taxon>
        <taxon>Streptosporangiales</taxon>
        <taxon>Streptosporangiaceae</taxon>
        <taxon>Planotetraspora</taxon>
    </lineage>
</organism>
<comment type="caution">
    <text evidence="2">The sequence shown here is derived from an EMBL/GenBank/DDBJ whole genome shotgun (WGS) entry which is preliminary data.</text>
</comment>
<evidence type="ECO:0000313" key="3">
    <source>
        <dbReference type="Proteomes" id="UP000605992"/>
    </source>
</evidence>
<reference evidence="2" key="1">
    <citation type="submission" date="2021-01" db="EMBL/GenBank/DDBJ databases">
        <title>Whole genome shotgun sequence of Planotetraspora thailandica NBRC 104271.</title>
        <authorList>
            <person name="Komaki H."/>
            <person name="Tamura T."/>
        </authorList>
    </citation>
    <scope>NUCLEOTIDE SEQUENCE</scope>
    <source>
        <strain evidence="2">NBRC 104271</strain>
    </source>
</reference>
<dbReference type="SUPFAM" id="SSF46894">
    <property type="entry name" value="C-terminal effector domain of the bipartite response regulators"/>
    <property type="match status" value="1"/>
</dbReference>
<dbReference type="EMBL" id="BOOR01000010">
    <property type="protein sequence ID" value="GII53761.1"/>
    <property type="molecule type" value="Genomic_DNA"/>
</dbReference>
<dbReference type="GO" id="GO:0006355">
    <property type="term" value="P:regulation of DNA-templated transcription"/>
    <property type="evidence" value="ECO:0007669"/>
    <property type="project" value="InterPro"/>
</dbReference>
<name>A0A8J3V2D8_9ACTN</name>
<dbReference type="PANTHER" id="PTHR47691">
    <property type="entry name" value="REGULATOR-RELATED"/>
    <property type="match status" value="1"/>
</dbReference>
<dbReference type="RefSeq" id="WP_203943983.1">
    <property type="nucleotide sequence ID" value="NZ_BOOR01000010.1"/>
</dbReference>
<dbReference type="Gene3D" id="3.40.50.300">
    <property type="entry name" value="P-loop containing nucleotide triphosphate hydrolases"/>
    <property type="match status" value="1"/>
</dbReference>
<dbReference type="Pfam" id="PF00931">
    <property type="entry name" value="NB-ARC"/>
    <property type="match status" value="1"/>
</dbReference>
<dbReference type="Gene3D" id="1.10.10.10">
    <property type="entry name" value="Winged helix-like DNA-binding domain superfamily/Winged helix DNA-binding domain"/>
    <property type="match status" value="1"/>
</dbReference>
<dbReference type="SUPFAM" id="SSF48452">
    <property type="entry name" value="TPR-like"/>
    <property type="match status" value="1"/>
</dbReference>
<dbReference type="GO" id="GO:0003677">
    <property type="term" value="F:DNA binding"/>
    <property type="evidence" value="ECO:0007669"/>
    <property type="project" value="InterPro"/>
</dbReference>
<keyword evidence="3" id="KW-1185">Reference proteome</keyword>
<sequence>MAGTAFARQVGNLPADVTSFVGRRQELAEIRRLLSVSRLVTLTGVGGVGKTRLALRAASDQHRAFDAVWLVDLSVLDDPSLVAPAIAETVGLRDQTTESPMRALSAFLAARRTLLVLDNCEHVLDATAELADCLLRAAPELRILATSRRSLGITGERTMPVAPLPVPGPNGRRTLKSLERYDAVTLFADRAAAVLPGFTLDEDNGEAVAALCRRLDGIPLAIELAAVRLRTLSVGGLVERLSDRYRWLTGGSRTAPPRQRTLQALIDWSFQLLPACERALWTRMAIFPGHFDLDAVEAVCSGGDVGRDDVLDLVDALVDASMVLREEHDGAVRYRVLETLREFALARLGGVDSEECGMLARRHRDWYGTLVRQAAGDWFGPRQVAWFFRLRLEEANLMAALESCLREPGEAETGLRLAFDLYRTHWLPASLFIQGRQWLTRMLEAAPRPSAVRAQVLCAAASMAFAQSDAATGEPLLREATNLARELGDPASGALACMVAGKAARDAGEFDRAAPLLEEAAERLTACGDLSGLASALLALADTSSCLGDDERAEGLFKRGLDLSAAHEESWCRAWTLTIFAVHLWGRVRDAEALAAARESLPLARAFDGGAVGGAAGREASDGRLSLATSIEVIAWILTGQGQHVRAARLLGAAEAIAGEAGVSTARMGRYAEHHEQCASALQEALGGKGFARATHHGGRLSVDQAVAEALGDEPAREEAGEAASDTSPLTARELEIAELIAQGLSNKEIAAALVVAQRTAEGHVEHILAKLGYTSRAQIAAWMTARKSTPAPPPPRA</sequence>
<evidence type="ECO:0000313" key="2">
    <source>
        <dbReference type="EMBL" id="GII53761.1"/>
    </source>
</evidence>
<dbReference type="InterPro" id="IPR016032">
    <property type="entry name" value="Sig_transdc_resp-reg_C-effctor"/>
</dbReference>
<dbReference type="SMART" id="SM00421">
    <property type="entry name" value="HTH_LUXR"/>
    <property type="match status" value="1"/>
</dbReference>
<feature type="domain" description="HTH luxR-type" evidence="1">
    <location>
        <begin position="723"/>
        <end position="788"/>
    </location>
</feature>